<dbReference type="AlphaFoldDB" id="A0A845LAQ6"/>
<gene>
    <name evidence="2" type="ORF">GTO89_06315</name>
</gene>
<reference evidence="2 3" key="1">
    <citation type="submission" date="2020-01" db="EMBL/GenBank/DDBJ databases">
        <title>Whole genome sequence of Heliobacterium gestii DSM 11169.</title>
        <authorList>
            <person name="Kyndt J.A."/>
            <person name="Meyer T.E."/>
        </authorList>
    </citation>
    <scope>NUCLEOTIDE SEQUENCE [LARGE SCALE GENOMIC DNA]</scope>
    <source>
        <strain evidence="2 3">DSM 11169</strain>
    </source>
</reference>
<protein>
    <submittedName>
        <fullName evidence="2">Uncharacterized protein</fullName>
    </submittedName>
</protein>
<sequence length="122" mass="13737">MAKFVRVTMTDGILNLDTLLIQEAYTESDTSAHVMISDETQIKETWEEITREEYEAKRPVIPEPEQQPSEGERLAKENAVLRTQMIQVETDTLAAMEGLASVFEDLLSLRADVKFLKATGCS</sequence>
<organism evidence="2 3">
    <name type="scientific">Heliomicrobium gestii</name>
    <name type="common">Heliobacterium gestii</name>
    <dbReference type="NCBI Taxonomy" id="2699"/>
    <lineage>
        <taxon>Bacteria</taxon>
        <taxon>Bacillati</taxon>
        <taxon>Bacillota</taxon>
        <taxon>Clostridia</taxon>
        <taxon>Eubacteriales</taxon>
        <taxon>Heliobacteriaceae</taxon>
        <taxon>Heliomicrobium</taxon>
    </lineage>
</organism>
<dbReference type="RefSeq" id="WP_161261206.1">
    <property type="nucleotide sequence ID" value="NZ_JAFBDC010000003.1"/>
</dbReference>
<dbReference type="EMBL" id="WXEX01000004">
    <property type="protein sequence ID" value="MZP42651.1"/>
    <property type="molecule type" value="Genomic_DNA"/>
</dbReference>
<evidence type="ECO:0000313" key="2">
    <source>
        <dbReference type="EMBL" id="MZP42651.1"/>
    </source>
</evidence>
<evidence type="ECO:0000313" key="3">
    <source>
        <dbReference type="Proteomes" id="UP000471031"/>
    </source>
</evidence>
<comment type="caution">
    <text evidence="2">The sequence shown here is derived from an EMBL/GenBank/DDBJ whole genome shotgun (WGS) entry which is preliminary data.</text>
</comment>
<accession>A0A845LAQ6</accession>
<name>A0A845LAQ6_HELGE</name>
<feature type="region of interest" description="Disordered" evidence="1">
    <location>
        <begin position="53"/>
        <end position="72"/>
    </location>
</feature>
<proteinExistence type="predicted"/>
<keyword evidence="3" id="KW-1185">Reference proteome</keyword>
<evidence type="ECO:0000256" key="1">
    <source>
        <dbReference type="SAM" id="MobiDB-lite"/>
    </source>
</evidence>
<dbReference type="Proteomes" id="UP000471031">
    <property type="component" value="Unassembled WGS sequence"/>
</dbReference>